<feature type="domain" description="Rhodopsin" evidence="8">
    <location>
        <begin position="27"/>
        <end position="258"/>
    </location>
</feature>
<dbReference type="InterPro" id="IPR049326">
    <property type="entry name" value="Rhodopsin_dom_fungi"/>
</dbReference>
<evidence type="ECO:0000259" key="8">
    <source>
        <dbReference type="Pfam" id="PF20684"/>
    </source>
</evidence>
<comment type="caution">
    <text evidence="9">The sequence shown here is derived from an EMBL/GenBank/DDBJ whole genome shotgun (WGS) entry which is preliminary data.</text>
</comment>
<evidence type="ECO:0000256" key="1">
    <source>
        <dbReference type="ARBA" id="ARBA00004141"/>
    </source>
</evidence>
<dbReference type="AlphaFoldDB" id="A0A178EVY1"/>
<feature type="transmembrane region" description="Helical" evidence="7">
    <location>
        <begin position="165"/>
        <end position="185"/>
    </location>
</feature>
<sequence length="391" mass="43016">MDFPAGGVIVIVINTTFTSLAIIAVILRFYAIHVIGRNYYMSDYLIVLGLIFTIATAVLAMIAVIDGGAGLHMNQATDRQLLMLLKTFVAGPILWSTATTLIKLSILSFYHKVFGSKQSMRIAVYIESIVTIALYLAGILEPFLLCRPFNYTWNKEAHGTCGNATKAYLAIAVANLIVDLSIYLLPIPVLWNLQMNLVKRLALCGIFAIGLVLRIYAVLTLEVNDYSHSMIKDITFGGLEVELGAINACLPFYRPLVAKYIPSLKFDRNSSRGSYGSAKSRPGHVPCSSEGGSRDSRGSQNPLNPPSCNPYVDEVVGEPYANGDGHVQLDDSSLEKGITQEQRASAKAFCLHPLRSQSSFRDIVHDVANPTRKLAHKHRIYAKHHPLIMPH</sequence>
<dbReference type="Proteomes" id="UP000243015">
    <property type="component" value="Unassembled WGS sequence"/>
</dbReference>
<evidence type="ECO:0000313" key="10">
    <source>
        <dbReference type="Proteomes" id="UP000243015"/>
    </source>
</evidence>
<keyword evidence="3 7" id="KW-1133">Transmembrane helix</keyword>
<feature type="transmembrane region" description="Helical" evidence="7">
    <location>
        <begin position="44"/>
        <end position="65"/>
    </location>
</feature>
<dbReference type="GO" id="GO:0016020">
    <property type="term" value="C:membrane"/>
    <property type="evidence" value="ECO:0007669"/>
    <property type="project" value="UniProtKB-SubCell"/>
</dbReference>
<evidence type="ECO:0000256" key="5">
    <source>
        <dbReference type="ARBA" id="ARBA00038359"/>
    </source>
</evidence>
<feature type="transmembrane region" description="Helical" evidence="7">
    <location>
        <begin position="122"/>
        <end position="145"/>
    </location>
</feature>
<evidence type="ECO:0000256" key="6">
    <source>
        <dbReference type="SAM" id="MobiDB-lite"/>
    </source>
</evidence>
<dbReference type="InterPro" id="IPR052337">
    <property type="entry name" value="SAT4-like"/>
</dbReference>
<keyword evidence="4 7" id="KW-0472">Membrane</keyword>
<dbReference type="PANTHER" id="PTHR33048:SF161">
    <property type="entry name" value="INTEGRAL MEMBRANE PROTEIN"/>
    <property type="match status" value="1"/>
</dbReference>
<reference evidence="9 10" key="1">
    <citation type="submission" date="2016-05" db="EMBL/GenBank/DDBJ databases">
        <title>Genome sequencing of Trichophyton rubrum CMCC(F)T1i isolated from hair.</title>
        <authorList>
            <person name="Zhan P."/>
            <person name="Tao Y."/>
            <person name="Liu W."/>
        </authorList>
    </citation>
    <scope>NUCLEOTIDE SEQUENCE [LARGE SCALE GENOMIC DNA]</scope>
    <source>
        <strain evidence="10">CMCC(F)T1i</strain>
    </source>
</reference>
<protein>
    <recommendedName>
        <fullName evidence="8">Rhodopsin domain-containing protein</fullName>
    </recommendedName>
</protein>
<dbReference type="EMBL" id="LHPM01000017">
    <property type="protein sequence ID" value="OAL64251.1"/>
    <property type="molecule type" value="Genomic_DNA"/>
</dbReference>
<feature type="region of interest" description="Disordered" evidence="6">
    <location>
        <begin position="272"/>
        <end position="309"/>
    </location>
</feature>
<gene>
    <name evidence="9" type="ORF">A7C99_4909</name>
</gene>
<dbReference type="VEuPathDB" id="FungiDB:TERG_05451"/>
<evidence type="ECO:0000313" key="9">
    <source>
        <dbReference type="EMBL" id="OAL64251.1"/>
    </source>
</evidence>
<evidence type="ECO:0000256" key="4">
    <source>
        <dbReference type="ARBA" id="ARBA00023136"/>
    </source>
</evidence>
<dbReference type="Pfam" id="PF20684">
    <property type="entry name" value="Fung_rhodopsin"/>
    <property type="match status" value="1"/>
</dbReference>
<feature type="transmembrane region" description="Helical" evidence="7">
    <location>
        <begin position="197"/>
        <end position="219"/>
    </location>
</feature>
<proteinExistence type="inferred from homology"/>
<feature type="transmembrane region" description="Helical" evidence="7">
    <location>
        <begin position="85"/>
        <end position="110"/>
    </location>
</feature>
<name>A0A178EVY1_TRIRU</name>
<comment type="subcellular location">
    <subcellularLocation>
        <location evidence="1">Membrane</location>
        <topology evidence="1">Multi-pass membrane protein</topology>
    </subcellularLocation>
</comment>
<feature type="transmembrane region" description="Helical" evidence="7">
    <location>
        <begin position="6"/>
        <end position="32"/>
    </location>
</feature>
<dbReference type="PANTHER" id="PTHR33048">
    <property type="entry name" value="PTH11-LIKE INTEGRAL MEMBRANE PROTEIN (AFU_ORTHOLOGUE AFUA_5G11245)"/>
    <property type="match status" value="1"/>
</dbReference>
<evidence type="ECO:0000256" key="7">
    <source>
        <dbReference type="SAM" id="Phobius"/>
    </source>
</evidence>
<keyword evidence="2 7" id="KW-0812">Transmembrane</keyword>
<comment type="similarity">
    <text evidence="5">Belongs to the SAT4 family.</text>
</comment>
<evidence type="ECO:0000256" key="3">
    <source>
        <dbReference type="ARBA" id="ARBA00022989"/>
    </source>
</evidence>
<accession>A0A178EVY1</accession>
<organism evidence="9 10">
    <name type="scientific">Trichophyton rubrum</name>
    <name type="common">Athlete's foot fungus</name>
    <name type="synonym">Epidermophyton rubrum</name>
    <dbReference type="NCBI Taxonomy" id="5551"/>
    <lineage>
        <taxon>Eukaryota</taxon>
        <taxon>Fungi</taxon>
        <taxon>Dikarya</taxon>
        <taxon>Ascomycota</taxon>
        <taxon>Pezizomycotina</taxon>
        <taxon>Eurotiomycetes</taxon>
        <taxon>Eurotiomycetidae</taxon>
        <taxon>Onygenales</taxon>
        <taxon>Arthrodermataceae</taxon>
        <taxon>Trichophyton</taxon>
    </lineage>
</organism>
<evidence type="ECO:0000256" key="2">
    <source>
        <dbReference type="ARBA" id="ARBA00022692"/>
    </source>
</evidence>